<dbReference type="CDD" id="cd02440">
    <property type="entry name" value="AdoMet_MTases"/>
    <property type="match status" value="1"/>
</dbReference>
<dbReference type="Proteomes" id="UP001595629">
    <property type="component" value="Unassembled WGS sequence"/>
</dbReference>
<dbReference type="EC" id="2.1.1.-" evidence="2"/>
<accession>A0ABV7TKL0</accession>
<organism evidence="2 3">
    <name type="scientific">Lutimaribacter marinistellae</name>
    <dbReference type="NCBI Taxonomy" id="1820329"/>
    <lineage>
        <taxon>Bacteria</taxon>
        <taxon>Pseudomonadati</taxon>
        <taxon>Pseudomonadota</taxon>
        <taxon>Alphaproteobacteria</taxon>
        <taxon>Rhodobacterales</taxon>
        <taxon>Roseobacteraceae</taxon>
        <taxon>Lutimaribacter</taxon>
    </lineage>
</organism>
<dbReference type="Gene3D" id="3.40.50.150">
    <property type="entry name" value="Vaccinia Virus protein VP39"/>
    <property type="match status" value="1"/>
</dbReference>
<dbReference type="SUPFAM" id="SSF53335">
    <property type="entry name" value="S-adenosyl-L-methionine-dependent methyltransferases"/>
    <property type="match status" value="1"/>
</dbReference>
<keyword evidence="2" id="KW-0489">Methyltransferase</keyword>
<comment type="caution">
    <text evidence="2">The sequence shown here is derived from an EMBL/GenBank/DDBJ whole genome shotgun (WGS) entry which is preliminary data.</text>
</comment>
<keyword evidence="3" id="KW-1185">Reference proteome</keyword>
<feature type="domain" description="Methyltransferase type 11" evidence="1">
    <location>
        <begin position="50"/>
        <end position="140"/>
    </location>
</feature>
<dbReference type="EMBL" id="JBHRXI010000017">
    <property type="protein sequence ID" value="MFC3615551.1"/>
    <property type="molecule type" value="Genomic_DNA"/>
</dbReference>
<protein>
    <submittedName>
        <fullName evidence="2">Class I SAM-dependent methyltransferase</fullName>
        <ecNumber evidence="2">2.1.1.-</ecNumber>
    </submittedName>
</protein>
<evidence type="ECO:0000313" key="2">
    <source>
        <dbReference type="EMBL" id="MFC3615551.1"/>
    </source>
</evidence>
<dbReference type="RefSeq" id="WP_386736818.1">
    <property type="nucleotide sequence ID" value="NZ_JBHRXI010000017.1"/>
</dbReference>
<evidence type="ECO:0000259" key="1">
    <source>
        <dbReference type="Pfam" id="PF08241"/>
    </source>
</evidence>
<name>A0ABV7TKL0_9RHOB</name>
<evidence type="ECO:0000313" key="3">
    <source>
        <dbReference type="Proteomes" id="UP001595629"/>
    </source>
</evidence>
<dbReference type="InterPro" id="IPR013216">
    <property type="entry name" value="Methyltransf_11"/>
</dbReference>
<dbReference type="GO" id="GO:0008168">
    <property type="term" value="F:methyltransferase activity"/>
    <property type="evidence" value="ECO:0007669"/>
    <property type="project" value="UniProtKB-KW"/>
</dbReference>
<reference evidence="3" key="1">
    <citation type="journal article" date="2019" name="Int. J. Syst. Evol. Microbiol.">
        <title>The Global Catalogue of Microorganisms (GCM) 10K type strain sequencing project: providing services to taxonomists for standard genome sequencing and annotation.</title>
        <authorList>
            <consortium name="The Broad Institute Genomics Platform"/>
            <consortium name="The Broad Institute Genome Sequencing Center for Infectious Disease"/>
            <person name="Wu L."/>
            <person name="Ma J."/>
        </authorList>
    </citation>
    <scope>NUCLEOTIDE SEQUENCE [LARGE SCALE GENOMIC DNA]</scope>
    <source>
        <strain evidence="3">KCTC 42911</strain>
    </source>
</reference>
<dbReference type="InterPro" id="IPR029063">
    <property type="entry name" value="SAM-dependent_MTases_sf"/>
</dbReference>
<sequence>MTEDFAALEKREWSDPDVAQNYAKAFARASDMAVPVLVHECGAQTGRKILDLCCGQGNVTAGLLATGAEVTALDFSPAMLHMARKAAPAAQFIEGNAMATGLPDESFDGVTIGFGMPHLPDPPAAMAEAARLTQPGGRFAYSVWSGEEPTSALAIVFGAIAQHGDPSIALPPGPGATDFADPDRAFPALQAAGFVEPRLTRVDSYWQADRADAPYEFFFKGTARGGALLRPQPPDRAKAIRTAVSEAIIAAHGSGPNWTIPIPSVVISATRT</sequence>
<dbReference type="Pfam" id="PF08241">
    <property type="entry name" value="Methyltransf_11"/>
    <property type="match status" value="1"/>
</dbReference>
<proteinExistence type="predicted"/>
<keyword evidence="2" id="KW-0808">Transferase</keyword>
<gene>
    <name evidence="2" type="ORF">ACFORG_17480</name>
</gene>
<dbReference type="GO" id="GO:0032259">
    <property type="term" value="P:methylation"/>
    <property type="evidence" value="ECO:0007669"/>
    <property type="project" value="UniProtKB-KW"/>
</dbReference>
<dbReference type="PANTHER" id="PTHR43591">
    <property type="entry name" value="METHYLTRANSFERASE"/>
    <property type="match status" value="1"/>
</dbReference>
<dbReference type="PANTHER" id="PTHR43591:SF24">
    <property type="entry name" value="2-METHOXY-6-POLYPRENYL-1,4-BENZOQUINOL METHYLASE, MITOCHONDRIAL"/>
    <property type="match status" value="1"/>
</dbReference>